<dbReference type="InterPro" id="IPR001304">
    <property type="entry name" value="C-type_lectin-like"/>
</dbReference>
<proteinExistence type="predicted"/>
<evidence type="ECO:0000259" key="2">
    <source>
        <dbReference type="PROSITE" id="PS50041"/>
    </source>
</evidence>
<evidence type="ECO:0000313" key="4">
    <source>
        <dbReference type="WBParaSite" id="MhA1_Contig78.frz3.gene35"/>
    </source>
</evidence>
<feature type="compositionally biased region" description="Low complexity" evidence="1">
    <location>
        <begin position="913"/>
        <end position="947"/>
    </location>
</feature>
<feature type="compositionally biased region" description="Basic and acidic residues" evidence="1">
    <location>
        <begin position="237"/>
        <end position="254"/>
    </location>
</feature>
<protein>
    <submittedName>
        <fullName evidence="4">C-type lectin domain-containing protein</fullName>
    </submittedName>
</protein>
<feature type="compositionally biased region" description="Basic and acidic residues" evidence="1">
    <location>
        <begin position="572"/>
        <end position="687"/>
    </location>
</feature>
<feature type="region of interest" description="Disordered" evidence="1">
    <location>
        <begin position="446"/>
        <end position="836"/>
    </location>
</feature>
<dbReference type="Pfam" id="PF00059">
    <property type="entry name" value="Lectin_C"/>
    <property type="match status" value="1"/>
</dbReference>
<keyword evidence="3" id="KW-1185">Reference proteome</keyword>
<name>A0A1I8BZ24_MELHA</name>
<dbReference type="PANTHER" id="PTHR22803">
    <property type="entry name" value="MANNOSE, PHOSPHOLIPASE, LECTIN RECEPTOR RELATED"/>
    <property type="match status" value="1"/>
</dbReference>
<dbReference type="Gene3D" id="3.10.100.10">
    <property type="entry name" value="Mannose-Binding Protein A, subunit A"/>
    <property type="match status" value="1"/>
</dbReference>
<dbReference type="InterPro" id="IPR016187">
    <property type="entry name" value="CTDL_fold"/>
</dbReference>
<feature type="region of interest" description="Disordered" evidence="1">
    <location>
        <begin position="852"/>
        <end position="954"/>
    </location>
</feature>
<dbReference type="CDD" id="cd00037">
    <property type="entry name" value="CLECT"/>
    <property type="match status" value="1"/>
</dbReference>
<feature type="compositionally biased region" description="Basic and acidic residues" evidence="1">
    <location>
        <begin position="802"/>
        <end position="836"/>
    </location>
</feature>
<feature type="region of interest" description="Disordered" evidence="1">
    <location>
        <begin position="195"/>
        <end position="254"/>
    </location>
</feature>
<evidence type="ECO:0000313" key="3">
    <source>
        <dbReference type="Proteomes" id="UP000095281"/>
    </source>
</evidence>
<dbReference type="WBParaSite" id="MhA1_Contig78.frz3.gene35">
    <property type="protein sequence ID" value="MhA1_Contig78.frz3.gene35"/>
    <property type="gene ID" value="MhA1_Contig78.frz3.gene35"/>
</dbReference>
<feature type="compositionally biased region" description="Basic and acidic residues" evidence="1">
    <location>
        <begin position="879"/>
        <end position="912"/>
    </location>
</feature>
<reference evidence="4" key="1">
    <citation type="submission" date="2016-11" db="UniProtKB">
        <authorList>
            <consortium name="WormBaseParasite"/>
        </authorList>
    </citation>
    <scope>IDENTIFICATION</scope>
</reference>
<accession>A0A1I8BZ24</accession>
<dbReference type="InterPro" id="IPR016186">
    <property type="entry name" value="C-type_lectin-like/link_sf"/>
</dbReference>
<dbReference type="AlphaFoldDB" id="A0A1I8BZ24"/>
<feature type="domain" description="C-type lectin" evidence="2">
    <location>
        <begin position="18"/>
        <end position="146"/>
    </location>
</feature>
<dbReference type="InterPro" id="IPR050111">
    <property type="entry name" value="C-type_lectin/snaclec_domain"/>
</dbReference>
<feature type="compositionally biased region" description="Basic and acidic residues" evidence="1">
    <location>
        <begin position="456"/>
        <end position="564"/>
    </location>
</feature>
<feature type="region of interest" description="Disordered" evidence="1">
    <location>
        <begin position="347"/>
        <end position="370"/>
    </location>
</feature>
<dbReference type="PROSITE" id="PS50041">
    <property type="entry name" value="C_TYPE_LECTIN_2"/>
    <property type="match status" value="1"/>
</dbReference>
<evidence type="ECO:0000256" key="1">
    <source>
        <dbReference type="SAM" id="MobiDB-lite"/>
    </source>
</evidence>
<dbReference type="SUPFAM" id="SSF56436">
    <property type="entry name" value="C-type lectin-like"/>
    <property type="match status" value="1"/>
</dbReference>
<dbReference type="Proteomes" id="UP000095281">
    <property type="component" value="Unplaced"/>
</dbReference>
<feature type="compositionally biased region" description="Basic and acidic residues" evidence="1">
    <location>
        <begin position="395"/>
        <end position="423"/>
    </location>
</feature>
<dbReference type="SMART" id="SM00034">
    <property type="entry name" value="CLECT"/>
    <property type="match status" value="1"/>
</dbReference>
<organism evidence="3 4">
    <name type="scientific">Meloidogyne hapla</name>
    <name type="common">Root-knot nematode worm</name>
    <dbReference type="NCBI Taxonomy" id="6305"/>
    <lineage>
        <taxon>Eukaryota</taxon>
        <taxon>Metazoa</taxon>
        <taxon>Ecdysozoa</taxon>
        <taxon>Nematoda</taxon>
        <taxon>Chromadorea</taxon>
        <taxon>Rhabditida</taxon>
        <taxon>Tylenchina</taxon>
        <taxon>Tylenchomorpha</taxon>
        <taxon>Tylenchoidea</taxon>
        <taxon>Meloidogynidae</taxon>
        <taxon>Meloidogyninae</taxon>
        <taxon>Meloidogyne</taxon>
    </lineage>
</organism>
<feature type="compositionally biased region" description="Basic and acidic residues" evidence="1">
    <location>
        <begin position="693"/>
        <end position="783"/>
    </location>
</feature>
<sequence>MHPVESVPSEQAPWISGPQNQKYQFHIGKQSWLSAREKCLAQNADLVSIESFEEMQWLLSHYKPQFNHLRERQVQIGLLLDTIEGETGSNSDSTLTSREWRWVNGKPLNLEITKWTMGEPFDHAKGKERCALLNINERRLDDVDCDLGASSGFNYRFVCQRSHEKHIEHESLNNPLWKKLEDILTFFGISDKEDEKKNGSFPGAKEEGYWERAFKGEGNSETQNKETITEKSNTNIEKNELEKPKVVEENSKINKDDQGSVLEDKNIQEKKVTIPKEETNNKLSPSFEQKTIKDVEKVAEEKKVQVGGVVQHATSKIIGGEDEQPPNELENTRPTGGAVVLRRVESHVSASSSVDNKRKNNNQELLNETKEEVKVNQVEEEQGKILKNSGVEGVNLRENEASDSKLEKSGLSVREKSQVREMTKSVQITEKKLGEDETSNIAQYTLENKYIVNGPKLDKNDKLKNEKISEEKISEKENDEGKIKNEKKDIKKIEDEKLKVGEDKKNKNGDNKEDKEIKINDEKNKEDKEVKKNEENEEKDIKEGKPKVEEKGRKDKVGEKEEMKNLLPNSNIRDDSKKLDLDNKPVVKEEKLEKVGKKDEDKLANKKKEKHETNLIKNKIKDEKNDEKNDKEIITIKEYIDKRKDEQKHDEKDKNKKDEEDKVVKKVEQDEDKSEKNIKEVKHDSTRESTTNKAKDVSKTKENLEVKDEARHDKYNEANRENKKEAKLEENKEVKEEVKHEAKDKTKTEATEGNRKEAGSEAKSETETKQEANKDLGSHKETNIEANKPTKQPDPLSVVAETLERSLSSKEETVEMKKEEDENLIKEKQKPDGVRDRIQHLEKIITAVQQMMGIGDKGGEGGQIEKTNKVLEEDEEEGKFEIKKEENKKKEDKKVKEKEEKIRVEEKEESKEGSGSSEKAPLSSSNTSTSITSSSSSSSAHSLATSNNPVPQHIHGERNWRRRHFSSPLVHNSHSATFKERGGGDMVQTLMENAPELRIFDRAANLYGDLFRMMLDPEMLREQSSIPEGKHDEYD</sequence>
<dbReference type="OMA" id="DCEATTR"/>
<feature type="region of interest" description="Disordered" evidence="1">
    <location>
        <begin position="388"/>
        <end position="423"/>
    </location>
</feature>
<feature type="compositionally biased region" description="Basic and acidic residues" evidence="1">
    <location>
        <begin position="195"/>
        <end position="215"/>
    </location>
</feature>